<gene>
    <name evidence="1" type="ORF">H2198_000512</name>
</gene>
<comment type="caution">
    <text evidence="1">The sequence shown here is derived from an EMBL/GenBank/DDBJ whole genome shotgun (WGS) entry which is preliminary data.</text>
</comment>
<proteinExistence type="predicted"/>
<dbReference type="EMBL" id="JAPDRQ010000005">
    <property type="protein sequence ID" value="KAJ9664009.1"/>
    <property type="molecule type" value="Genomic_DNA"/>
</dbReference>
<dbReference type="Proteomes" id="UP001172386">
    <property type="component" value="Unassembled WGS sequence"/>
</dbReference>
<accession>A0ACC3AK99</accession>
<organism evidence="1 2">
    <name type="scientific">Neophaeococcomyces mojaviensis</name>
    <dbReference type="NCBI Taxonomy" id="3383035"/>
    <lineage>
        <taxon>Eukaryota</taxon>
        <taxon>Fungi</taxon>
        <taxon>Dikarya</taxon>
        <taxon>Ascomycota</taxon>
        <taxon>Pezizomycotina</taxon>
        <taxon>Eurotiomycetes</taxon>
        <taxon>Chaetothyriomycetidae</taxon>
        <taxon>Chaetothyriales</taxon>
        <taxon>Chaetothyriales incertae sedis</taxon>
        <taxon>Neophaeococcomyces</taxon>
    </lineage>
</organism>
<evidence type="ECO:0000313" key="1">
    <source>
        <dbReference type="EMBL" id="KAJ9664009.1"/>
    </source>
</evidence>
<name>A0ACC3AK99_9EURO</name>
<keyword evidence="2" id="KW-1185">Reference proteome</keyword>
<protein>
    <submittedName>
        <fullName evidence="1">Uncharacterized protein</fullName>
    </submittedName>
</protein>
<sequence length="182" mass="19835">MDDDASVQTQSLQPLRSVRFPKTALINNDECLGSKPPSERAEQQLSSTPIPLTNGVNMLENLDSNDRTSNRHNGAETASIEGRPIKEPAEVVTKLQASGHAQLILTDGAMESAPEDRTITRRNSYLSLVGYAISESSLESVTCMNDCIPRPPCLWLLLVVEVLLLGLLVISLITFGRTGEDF</sequence>
<reference evidence="1" key="1">
    <citation type="submission" date="2022-10" db="EMBL/GenBank/DDBJ databases">
        <title>Culturing micro-colonial fungi from biological soil crusts in the Mojave desert and describing Neophaeococcomyces mojavensis, and introducing the new genera and species Taxawa tesnikishii.</title>
        <authorList>
            <person name="Kurbessoian T."/>
            <person name="Stajich J.E."/>
        </authorList>
    </citation>
    <scope>NUCLEOTIDE SEQUENCE</scope>
    <source>
        <strain evidence="1">JES_112</strain>
    </source>
</reference>
<evidence type="ECO:0000313" key="2">
    <source>
        <dbReference type="Proteomes" id="UP001172386"/>
    </source>
</evidence>